<gene>
    <name evidence="1" type="ORF">B296_00012212</name>
</gene>
<organism evidence="1 2">
    <name type="scientific">Ensete ventricosum</name>
    <name type="common">Abyssinian banana</name>
    <name type="synonym">Musa ensete</name>
    <dbReference type="NCBI Taxonomy" id="4639"/>
    <lineage>
        <taxon>Eukaryota</taxon>
        <taxon>Viridiplantae</taxon>
        <taxon>Streptophyta</taxon>
        <taxon>Embryophyta</taxon>
        <taxon>Tracheophyta</taxon>
        <taxon>Spermatophyta</taxon>
        <taxon>Magnoliopsida</taxon>
        <taxon>Liliopsida</taxon>
        <taxon>Zingiberales</taxon>
        <taxon>Musaceae</taxon>
        <taxon>Ensete</taxon>
    </lineage>
</organism>
<comment type="caution">
    <text evidence="1">The sequence shown here is derived from an EMBL/GenBank/DDBJ whole genome shotgun (WGS) entry which is preliminary data.</text>
</comment>
<protein>
    <submittedName>
        <fullName evidence="1">Uncharacterized protein</fullName>
    </submittedName>
</protein>
<sequence length="168" mass="19003">MERSESTNFTDHKIHEHKVIDEGTNCPARDVLSVDNIAIRLMLDALGTHAWLSHRSIRDRDRQVGGVHGGRCRWNCPLPPQPRRSTRFRYVASDRGRRSFGVRAADTEFAVTPANHASLAARLRRRSLKKAKPVKRITRRYNGRPIRAPPITATASVPHLSLCAPQYP</sequence>
<evidence type="ECO:0000313" key="2">
    <source>
        <dbReference type="Proteomes" id="UP000287651"/>
    </source>
</evidence>
<dbReference type="AlphaFoldDB" id="A0A426ZHT3"/>
<proteinExistence type="predicted"/>
<reference evidence="1 2" key="1">
    <citation type="journal article" date="2014" name="Agronomy (Basel)">
        <title>A Draft Genome Sequence for Ensete ventricosum, the Drought-Tolerant Tree Against Hunger.</title>
        <authorList>
            <person name="Harrison J."/>
            <person name="Moore K.A."/>
            <person name="Paszkiewicz K."/>
            <person name="Jones T."/>
            <person name="Grant M."/>
            <person name="Ambacheew D."/>
            <person name="Muzemil S."/>
            <person name="Studholme D.J."/>
        </authorList>
    </citation>
    <scope>NUCLEOTIDE SEQUENCE [LARGE SCALE GENOMIC DNA]</scope>
</reference>
<dbReference type="Proteomes" id="UP000287651">
    <property type="component" value="Unassembled WGS sequence"/>
</dbReference>
<accession>A0A426ZHT3</accession>
<evidence type="ECO:0000313" key="1">
    <source>
        <dbReference type="EMBL" id="RRT63511.1"/>
    </source>
</evidence>
<name>A0A426ZHT3_ENSVE</name>
<dbReference type="EMBL" id="AMZH03006569">
    <property type="protein sequence ID" value="RRT63511.1"/>
    <property type="molecule type" value="Genomic_DNA"/>
</dbReference>